<dbReference type="RefSeq" id="WP_145089290.1">
    <property type="nucleotide sequence ID" value="NZ_CP036274.1"/>
</dbReference>
<evidence type="ECO:0000256" key="4">
    <source>
        <dbReference type="ARBA" id="ARBA00022605"/>
    </source>
</evidence>
<comment type="catalytic activity">
    <reaction evidence="12">
        <text>(6R)-5,10-methenyltetrahydrofolate + H2O = (6R)-10-formyltetrahydrofolate + H(+)</text>
        <dbReference type="Rhea" id="RHEA:23700"/>
        <dbReference type="ChEBI" id="CHEBI:15377"/>
        <dbReference type="ChEBI" id="CHEBI:15378"/>
        <dbReference type="ChEBI" id="CHEBI:57455"/>
        <dbReference type="ChEBI" id="CHEBI:195366"/>
        <dbReference type="EC" id="3.5.4.9"/>
    </reaction>
</comment>
<feature type="binding site" evidence="12">
    <location>
        <position position="241"/>
    </location>
    <ligand>
        <name>NADP(+)</name>
        <dbReference type="ChEBI" id="CHEBI:58349"/>
    </ligand>
</feature>
<dbReference type="GO" id="GO:0005829">
    <property type="term" value="C:cytosol"/>
    <property type="evidence" value="ECO:0007669"/>
    <property type="project" value="TreeGrafter"/>
</dbReference>
<dbReference type="SUPFAM" id="SSF53223">
    <property type="entry name" value="Aminoacid dehydrogenase-like, N-terminal domain"/>
    <property type="match status" value="1"/>
</dbReference>
<dbReference type="InterPro" id="IPR020631">
    <property type="entry name" value="THF_DH/CycHdrlase_NAD-bd_dom"/>
</dbReference>
<dbReference type="CDD" id="cd01080">
    <property type="entry name" value="NAD_bind_m-THF_DH_Cyclohyd"/>
    <property type="match status" value="1"/>
</dbReference>
<comment type="pathway">
    <text evidence="1 12">One-carbon metabolism; tetrahydrofolate interconversion.</text>
</comment>
<dbReference type="GO" id="GO:0009086">
    <property type="term" value="P:methionine biosynthetic process"/>
    <property type="evidence" value="ECO:0007669"/>
    <property type="project" value="UniProtKB-KW"/>
</dbReference>
<organism evidence="15 16">
    <name type="scientific">Anatilimnocola aggregata</name>
    <dbReference type="NCBI Taxonomy" id="2528021"/>
    <lineage>
        <taxon>Bacteria</taxon>
        <taxon>Pseudomonadati</taxon>
        <taxon>Planctomycetota</taxon>
        <taxon>Planctomycetia</taxon>
        <taxon>Pirellulales</taxon>
        <taxon>Pirellulaceae</taxon>
        <taxon>Anatilimnocola</taxon>
    </lineage>
</organism>
<evidence type="ECO:0000256" key="1">
    <source>
        <dbReference type="ARBA" id="ARBA00004777"/>
    </source>
</evidence>
<evidence type="ECO:0000256" key="12">
    <source>
        <dbReference type="HAMAP-Rule" id="MF_01576"/>
    </source>
</evidence>
<keyword evidence="3 12" id="KW-0554">One-carbon metabolism</keyword>
<evidence type="ECO:0000256" key="10">
    <source>
        <dbReference type="ARBA" id="ARBA00023167"/>
    </source>
</evidence>
<dbReference type="PRINTS" id="PR00085">
    <property type="entry name" value="THFDHDRGNASE"/>
</dbReference>
<feature type="domain" description="Tetrahydrofolate dehydrogenase/cyclohydrolase catalytic" evidence="13">
    <location>
        <begin position="6"/>
        <end position="121"/>
    </location>
</feature>
<proteinExistence type="inferred from homology"/>
<dbReference type="PANTHER" id="PTHR48099">
    <property type="entry name" value="C-1-TETRAHYDROFOLATE SYNTHASE, CYTOPLASMIC-RELATED"/>
    <property type="match status" value="1"/>
</dbReference>
<keyword evidence="16" id="KW-1185">Reference proteome</keyword>
<dbReference type="InterPro" id="IPR036291">
    <property type="entry name" value="NAD(P)-bd_dom_sf"/>
</dbReference>
<comment type="caution">
    <text evidence="12">Lacks conserved residue(s) required for the propagation of feature annotation.</text>
</comment>
<dbReference type="GO" id="GO:0004477">
    <property type="term" value="F:methenyltetrahydrofolate cyclohydrolase activity"/>
    <property type="evidence" value="ECO:0007669"/>
    <property type="project" value="UniProtKB-UniRule"/>
</dbReference>
<keyword evidence="9 12" id="KW-0368">Histidine biosynthesis</keyword>
<dbReference type="GO" id="GO:0035999">
    <property type="term" value="P:tetrahydrofolate interconversion"/>
    <property type="evidence" value="ECO:0007669"/>
    <property type="project" value="UniProtKB-UniRule"/>
</dbReference>
<sequence>MAGTVLDGKAIASQIEIELAEEVADFIQNNGDGPTLAAVLVGDDPASAVYVRNKRLACDRVGIESKMHRLPAETGEEELLELIAKLNADEDINGILVQLPLPPQIRSAKILDAVHPLKDVDCFHPENVGLLVQGRPRFLPCTPHGVLQILDRSGISVAGKQCVVVGRSDIVGKPVATLLAAKDSPVGPNCCNGTVTVCHSRTSDLAAITRTADVLVAAIGIPKFIKADMVKPGAVVIDVGINRTETGLCGDVDYEAVREIASAITPVPRGVGPLTVVMLMLNTLTAARLQLT</sequence>
<keyword evidence="5 12" id="KW-0658">Purine biosynthesis</keyword>
<dbReference type="NCBIfam" id="NF010783">
    <property type="entry name" value="PRK14186.1"/>
    <property type="match status" value="1"/>
</dbReference>
<dbReference type="InterPro" id="IPR000672">
    <property type="entry name" value="THF_DH/CycHdrlase"/>
</dbReference>
<evidence type="ECO:0000256" key="6">
    <source>
        <dbReference type="ARBA" id="ARBA00022801"/>
    </source>
</evidence>
<evidence type="ECO:0000256" key="2">
    <source>
        <dbReference type="ARBA" id="ARBA00011738"/>
    </source>
</evidence>
<dbReference type="Pfam" id="PF02882">
    <property type="entry name" value="THF_DHG_CYH_C"/>
    <property type="match status" value="1"/>
</dbReference>
<evidence type="ECO:0000313" key="15">
    <source>
        <dbReference type="EMBL" id="QDU27903.1"/>
    </source>
</evidence>
<dbReference type="InterPro" id="IPR046346">
    <property type="entry name" value="Aminoacid_DH-like_N_sf"/>
</dbReference>
<dbReference type="EC" id="1.5.1.5" evidence="12"/>
<dbReference type="KEGG" id="aagg:ETAA8_29940"/>
<dbReference type="PROSITE" id="PS00766">
    <property type="entry name" value="THF_DHG_CYH_1"/>
    <property type="match status" value="1"/>
</dbReference>
<dbReference type="FunFam" id="3.40.50.10860:FF:000005">
    <property type="entry name" value="C-1-tetrahydrofolate synthase, cytoplasmic, putative"/>
    <property type="match status" value="1"/>
</dbReference>
<comment type="function">
    <text evidence="12">Catalyzes the oxidation of 5,10-methylenetetrahydrofolate to 5,10-methenyltetrahydrofolate and then the hydrolysis of 5,10-methenyltetrahydrofolate to 10-formyltetrahydrofolate.</text>
</comment>
<dbReference type="GO" id="GO:0000105">
    <property type="term" value="P:L-histidine biosynthetic process"/>
    <property type="evidence" value="ECO:0007669"/>
    <property type="project" value="UniProtKB-KW"/>
</dbReference>
<dbReference type="HAMAP" id="MF_01576">
    <property type="entry name" value="THF_DHG_CYH"/>
    <property type="match status" value="1"/>
</dbReference>
<dbReference type="AlphaFoldDB" id="A0A517YCD3"/>
<evidence type="ECO:0000256" key="7">
    <source>
        <dbReference type="ARBA" id="ARBA00022857"/>
    </source>
</evidence>
<feature type="domain" description="Tetrahydrofolate dehydrogenase/cyclohydrolase NAD(P)-binding" evidence="14">
    <location>
        <begin position="140"/>
        <end position="289"/>
    </location>
</feature>
<dbReference type="EMBL" id="CP036274">
    <property type="protein sequence ID" value="QDU27903.1"/>
    <property type="molecule type" value="Genomic_DNA"/>
</dbReference>
<dbReference type="InterPro" id="IPR020630">
    <property type="entry name" value="THF_DH/CycHdrlase_cat_dom"/>
</dbReference>
<reference evidence="15 16" key="1">
    <citation type="submission" date="2019-02" db="EMBL/GenBank/DDBJ databases">
        <title>Deep-cultivation of Planctomycetes and their phenomic and genomic characterization uncovers novel biology.</title>
        <authorList>
            <person name="Wiegand S."/>
            <person name="Jogler M."/>
            <person name="Boedeker C."/>
            <person name="Pinto D."/>
            <person name="Vollmers J."/>
            <person name="Rivas-Marin E."/>
            <person name="Kohn T."/>
            <person name="Peeters S.H."/>
            <person name="Heuer A."/>
            <person name="Rast P."/>
            <person name="Oberbeckmann S."/>
            <person name="Bunk B."/>
            <person name="Jeske O."/>
            <person name="Meyerdierks A."/>
            <person name="Storesund J.E."/>
            <person name="Kallscheuer N."/>
            <person name="Luecker S."/>
            <person name="Lage O.M."/>
            <person name="Pohl T."/>
            <person name="Merkel B.J."/>
            <person name="Hornburger P."/>
            <person name="Mueller R.-W."/>
            <person name="Bruemmer F."/>
            <person name="Labrenz M."/>
            <person name="Spormann A.M."/>
            <person name="Op den Camp H."/>
            <person name="Overmann J."/>
            <person name="Amann R."/>
            <person name="Jetten M.S.M."/>
            <person name="Mascher T."/>
            <person name="Medema M.H."/>
            <person name="Devos D.P."/>
            <person name="Kaster A.-K."/>
            <person name="Ovreas L."/>
            <person name="Rohde M."/>
            <person name="Galperin M.Y."/>
            <person name="Jogler C."/>
        </authorList>
    </citation>
    <scope>NUCLEOTIDE SEQUENCE [LARGE SCALE GENOMIC DNA]</scope>
    <source>
        <strain evidence="15 16">ETA_A8</strain>
    </source>
</reference>
<dbReference type="PANTHER" id="PTHR48099:SF5">
    <property type="entry name" value="C-1-TETRAHYDROFOLATE SYNTHASE, CYTOPLASMIC"/>
    <property type="match status" value="1"/>
</dbReference>
<name>A0A517YCD3_9BACT</name>
<comment type="catalytic activity">
    <reaction evidence="12">
        <text>(6R)-5,10-methylene-5,6,7,8-tetrahydrofolate + NADP(+) = (6R)-5,10-methenyltetrahydrofolate + NADPH</text>
        <dbReference type="Rhea" id="RHEA:22812"/>
        <dbReference type="ChEBI" id="CHEBI:15636"/>
        <dbReference type="ChEBI" id="CHEBI:57455"/>
        <dbReference type="ChEBI" id="CHEBI:57783"/>
        <dbReference type="ChEBI" id="CHEBI:58349"/>
        <dbReference type="EC" id="1.5.1.5"/>
    </reaction>
</comment>
<keyword evidence="10 12" id="KW-0486">Methionine biosynthesis</keyword>
<dbReference type="GO" id="GO:0004488">
    <property type="term" value="F:methylenetetrahydrofolate dehydrogenase (NADP+) activity"/>
    <property type="evidence" value="ECO:0007669"/>
    <property type="project" value="UniProtKB-UniRule"/>
</dbReference>
<keyword evidence="6 12" id="KW-0378">Hydrolase</keyword>
<keyword evidence="7 12" id="KW-0521">NADP</keyword>
<dbReference type="Gene3D" id="3.40.50.10860">
    <property type="entry name" value="Leucine Dehydrogenase, chain A, domain 1"/>
    <property type="match status" value="1"/>
</dbReference>
<evidence type="ECO:0000256" key="11">
    <source>
        <dbReference type="ARBA" id="ARBA00023268"/>
    </source>
</evidence>
<dbReference type="SUPFAM" id="SSF51735">
    <property type="entry name" value="NAD(P)-binding Rossmann-fold domains"/>
    <property type="match status" value="1"/>
</dbReference>
<feature type="binding site" evidence="12">
    <location>
        <begin position="166"/>
        <end position="168"/>
    </location>
    <ligand>
        <name>NADP(+)</name>
        <dbReference type="ChEBI" id="CHEBI:58349"/>
    </ligand>
</feature>
<dbReference type="EC" id="3.5.4.9" evidence="12"/>
<gene>
    <name evidence="12 15" type="primary">folD</name>
    <name evidence="15" type="ORF">ETAA8_29940</name>
</gene>
<dbReference type="OrthoDB" id="9803580at2"/>
<evidence type="ECO:0000256" key="9">
    <source>
        <dbReference type="ARBA" id="ARBA00023102"/>
    </source>
</evidence>
<dbReference type="FunFam" id="3.40.50.720:FF:000094">
    <property type="entry name" value="Bifunctional protein FolD"/>
    <property type="match status" value="1"/>
</dbReference>
<keyword evidence="4 12" id="KW-0028">Amino-acid biosynthesis</keyword>
<evidence type="ECO:0000313" key="16">
    <source>
        <dbReference type="Proteomes" id="UP000315017"/>
    </source>
</evidence>
<evidence type="ECO:0000256" key="8">
    <source>
        <dbReference type="ARBA" id="ARBA00023002"/>
    </source>
</evidence>
<dbReference type="Pfam" id="PF00763">
    <property type="entry name" value="THF_DHG_CYH"/>
    <property type="match status" value="1"/>
</dbReference>
<comment type="subunit">
    <text evidence="2 12">Homodimer.</text>
</comment>
<keyword evidence="11 12" id="KW-0511">Multifunctional enzyme</keyword>
<dbReference type="InterPro" id="IPR020867">
    <property type="entry name" value="THF_DH/CycHdrlase_CS"/>
</dbReference>
<keyword evidence="8 12" id="KW-0560">Oxidoreductase</keyword>
<dbReference type="Proteomes" id="UP000315017">
    <property type="component" value="Chromosome"/>
</dbReference>
<dbReference type="UniPathway" id="UPA00193"/>
<evidence type="ECO:0000256" key="3">
    <source>
        <dbReference type="ARBA" id="ARBA00022563"/>
    </source>
</evidence>
<evidence type="ECO:0000259" key="13">
    <source>
        <dbReference type="Pfam" id="PF00763"/>
    </source>
</evidence>
<evidence type="ECO:0000259" key="14">
    <source>
        <dbReference type="Pfam" id="PF02882"/>
    </source>
</evidence>
<accession>A0A517YCD3</accession>
<protein>
    <recommendedName>
        <fullName evidence="12">Bifunctional protein FolD</fullName>
    </recommendedName>
    <domain>
        <recommendedName>
            <fullName evidence="12">Methylenetetrahydrofolate dehydrogenase</fullName>
            <ecNumber evidence="12">1.5.1.5</ecNumber>
        </recommendedName>
    </domain>
    <domain>
        <recommendedName>
            <fullName evidence="12">Methenyltetrahydrofolate cyclohydrolase</fullName>
            <ecNumber evidence="12">3.5.4.9</ecNumber>
        </recommendedName>
    </domain>
</protein>
<comment type="similarity">
    <text evidence="12">Belongs to the tetrahydrofolate dehydrogenase/cyclohydrolase family.</text>
</comment>
<evidence type="ECO:0000256" key="5">
    <source>
        <dbReference type="ARBA" id="ARBA00022755"/>
    </source>
</evidence>
<dbReference type="Gene3D" id="3.40.50.720">
    <property type="entry name" value="NAD(P)-binding Rossmann-like Domain"/>
    <property type="match status" value="1"/>
</dbReference>
<dbReference type="GO" id="GO:0006164">
    <property type="term" value="P:purine nucleotide biosynthetic process"/>
    <property type="evidence" value="ECO:0007669"/>
    <property type="project" value="UniProtKB-KW"/>
</dbReference>